<reference evidence="1 2" key="1">
    <citation type="journal article" date="2013" name="Nat. Genet.">
        <title>The high-quality draft genome of peach (Prunus persica) identifies unique patterns of genetic diversity, domestication and genome evolution.</title>
        <authorList>
            <consortium name="International Peach Genome Initiative"/>
            <person name="Verde I."/>
            <person name="Abbott A.G."/>
            <person name="Scalabrin S."/>
            <person name="Jung S."/>
            <person name="Shu S."/>
            <person name="Marroni F."/>
            <person name="Zhebentyayeva T."/>
            <person name="Dettori M.T."/>
            <person name="Grimwood J."/>
            <person name="Cattonaro F."/>
            <person name="Zuccolo A."/>
            <person name="Rossini L."/>
            <person name="Jenkins J."/>
            <person name="Vendramin E."/>
            <person name="Meisel L.A."/>
            <person name="Decroocq V."/>
            <person name="Sosinski B."/>
            <person name="Prochnik S."/>
            <person name="Mitros T."/>
            <person name="Policriti A."/>
            <person name="Cipriani G."/>
            <person name="Dondini L."/>
            <person name="Ficklin S."/>
            <person name="Goodstein D.M."/>
            <person name="Xuan P."/>
            <person name="Del Fabbro C."/>
            <person name="Aramini V."/>
            <person name="Copetti D."/>
            <person name="Gonzalez S."/>
            <person name="Horner D.S."/>
            <person name="Falchi R."/>
            <person name="Lucas S."/>
            <person name="Mica E."/>
            <person name="Maldonado J."/>
            <person name="Lazzari B."/>
            <person name="Bielenberg D."/>
            <person name="Pirona R."/>
            <person name="Miculan M."/>
            <person name="Barakat A."/>
            <person name="Testolin R."/>
            <person name="Stella A."/>
            <person name="Tartarini S."/>
            <person name="Tonutti P."/>
            <person name="Arus P."/>
            <person name="Orellana A."/>
            <person name="Wells C."/>
            <person name="Main D."/>
            <person name="Vizzotto G."/>
            <person name="Silva H."/>
            <person name="Salamini F."/>
            <person name="Schmutz J."/>
            <person name="Morgante M."/>
            <person name="Rokhsar D.S."/>
        </authorList>
    </citation>
    <scope>NUCLEOTIDE SEQUENCE [LARGE SCALE GENOMIC DNA]</scope>
    <source>
        <strain evidence="2">cv. Nemared</strain>
    </source>
</reference>
<keyword evidence="2" id="KW-1185">Reference proteome</keyword>
<name>A0A251PLD8_PRUPE</name>
<dbReference type="EMBL" id="CM007654">
    <property type="protein sequence ID" value="ONI12367.1"/>
    <property type="molecule type" value="Genomic_DNA"/>
</dbReference>
<dbReference type="Proteomes" id="UP000006882">
    <property type="component" value="Chromosome G4"/>
</dbReference>
<dbReference type="AlphaFoldDB" id="A0A251PLD8"/>
<sequence>MRSLNPNKSKALQAGIPLFPTDSSMDLVSSLDCQKSDAQLVGLNEDHGGKDLFAPDIPRISDLSICGNSIVVNKKGGGKVLCPPEMVPLDCDTSPLLKIDWPIGSKAEETKAGPDGTYIPFFQLPRPDIGECEYCLKVGEHIPQRCPYKDRVPKNAILGNGCDVVCRVCGWFFRGSCCGQDEGRAILKNCGICLTTGKHWSASCPTLPPASRKDIPSEPCFSINFV</sequence>
<protein>
    <submittedName>
        <fullName evidence="1">Uncharacterized protein</fullName>
    </submittedName>
</protein>
<organism evidence="1 2">
    <name type="scientific">Prunus persica</name>
    <name type="common">Peach</name>
    <name type="synonym">Amygdalus persica</name>
    <dbReference type="NCBI Taxonomy" id="3760"/>
    <lineage>
        <taxon>Eukaryota</taxon>
        <taxon>Viridiplantae</taxon>
        <taxon>Streptophyta</taxon>
        <taxon>Embryophyta</taxon>
        <taxon>Tracheophyta</taxon>
        <taxon>Spermatophyta</taxon>
        <taxon>Magnoliopsida</taxon>
        <taxon>eudicotyledons</taxon>
        <taxon>Gunneridae</taxon>
        <taxon>Pentapetalae</taxon>
        <taxon>rosids</taxon>
        <taxon>fabids</taxon>
        <taxon>Rosales</taxon>
        <taxon>Rosaceae</taxon>
        <taxon>Amygdaloideae</taxon>
        <taxon>Amygdaleae</taxon>
        <taxon>Prunus</taxon>
    </lineage>
</organism>
<dbReference type="Gramene" id="ONI12367">
    <property type="protein sequence ID" value="ONI12367"/>
    <property type="gene ID" value="PRUPE_4G159500"/>
</dbReference>
<accession>A0A251PLD8</accession>
<evidence type="ECO:0000313" key="2">
    <source>
        <dbReference type="Proteomes" id="UP000006882"/>
    </source>
</evidence>
<gene>
    <name evidence="1" type="ORF">PRUPE_4G159500</name>
</gene>
<evidence type="ECO:0000313" key="1">
    <source>
        <dbReference type="EMBL" id="ONI12367.1"/>
    </source>
</evidence>
<proteinExistence type="predicted"/>